<dbReference type="EMBL" id="AAXF02000054">
    <property type="protein sequence ID" value="EDO09006.1"/>
    <property type="molecule type" value="Genomic_DNA"/>
</dbReference>
<gene>
    <name evidence="4" type="ORF">BACOVA_04864</name>
</gene>
<organism evidence="4 5">
    <name type="scientific">Bacteroides ovatus (strain ATCC 8483 / DSM 1896 / JCM 5824 / BCRC 10623 / CCUG 4943 / NCTC 11153)</name>
    <dbReference type="NCBI Taxonomy" id="411476"/>
    <lineage>
        <taxon>Bacteria</taxon>
        <taxon>Pseudomonadati</taxon>
        <taxon>Bacteroidota</taxon>
        <taxon>Bacteroidia</taxon>
        <taxon>Bacteroidales</taxon>
        <taxon>Bacteroidaceae</taxon>
        <taxon>Bacteroides</taxon>
    </lineage>
</organism>
<keyword evidence="1" id="KW-0175">Coiled coil</keyword>
<dbReference type="Proteomes" id="UP000005475">
    <property type="component" value="Unassembled WGS sequence"/>
</dbReference>
<keyword evidence="2" id="KW-1133">Transmembrane helix</keyword>
<reference evidence="4 5" key="1">
    <citation type="submission" date="2007-03" db="EMBL/GenBank/DDBJ databases">
        <authorList>
            <person name="Fulton L."/>
            <person name="Clifton S."/>
            <person name="Fulton B."/>
            <person name="Xu J."/>
            <person name="Minx P."/>
            <person name="Pepin K.H."/>
            <person name="Johnson M."/>
            <person name="Thiruvilangam P."/>
            <person name="Bhonagiri V."/>
            <person name="Nash W.E."/>
            <person name="Mardis E.R."/>
            <person name="Wilson R.K."/>
        </authorList>
    </citation>
    <scope>NUCLEOTIDE SEQUENCE [LARGE SCALE GENOMIC DNA]</scope>
    <source>
        <strain evidence="5">ATCC 8483 / DSM 1896 / JCM 5824 / BCRC 10623 / CCUG 4943 / NCTC 11153</strain>
    </source>
</reference>
<keyword evidence="2" id="KW-0812">Transmembrane</keyword>
<comment type="caution">
    <text evidence="4">The sequence shown here is derived from an EMBL/GenBank/DDBJ whole genome shotgun (WGS) entry which is preliminary data.</text>
</comment>
<accession>A0AAN3D497</accession>
<name>A0AAN3D497_BACO1</name>
<dbReference type="AlphaFoldDB" id="A0AAN3D497"/>
<sequence length="553" mass="65437">MRITQIKYIFLQIKKEYTNMKRTLWFLFFLLNSLFYLYADSENDSLLKVLDKVISERLIYTQKKEATIKELKKKKVGLNSLEDIYNLNKEIIHQYETFVCDSAEQYIHENIDIAKIIGNKEYLLEEQLRLAFVYSLSGLFIQANDIFKSIRCADLPDHLKALYCWNRIRYYENLIKYTDDVRFSNEYIAEKEAYRDTVMSILFDQSDEYRKEKAVKLQDKGSTKEALLILKEIYNKQEPASHGYAMMAMGLARAYRLTGNYILEEKFLMLAAMTDTKLAVKENEALLTLAVNLYHKGDIDRAYNYIKVALDDAIFYNSRFKNTVIARIHPIIENTYLIRLEKQKQNLRFYIFLTSLFVVALAITLYFTYKQTKIVSRAKRHLKAMNEELVGLNKNLDEANLIKEKYVGYFMNQCAVYINKLDEYRKNVNRKIKTGQIDDLYKSSSRPFEKELEELYHNFDKAFLKLYPNFVVEFNSLLKSEERYRLEKDQLNTELRIFALIRLGITDVGQIAVFLHYSVQTIYNYKSKVKRMSTLDSNIFEEEVKMLGSLSQK</sequence>
<feature type="domain" description="DUF6377" evidence="3">
    <location>
        <begin position="275"/>
        <end position="512"/>
    </location>
</feature>
<evidence type="ECO:0000256" key="2">
    <source>
        <dbReference type="SAM" id="Phobius"/>
    </source>
</evidence>
<evidence type="ECO:0000313" key="5">
    <source>
        <dbReference type="Proteomes" id="UP000005475"/>
    </source>
</evidence>
<evidence type="ECO:0000259" key="3">
    <source>
        <dbReference type="Pfam" id="PF19904"/>
    </source>
</evidence>
<feature type="transmembrane region" description="Helical" evidence="2">
    <location>
        <begin position="23"/>
        <end position="39"/>
    </location>
</feature>
<evidence type="ECO:0000256" key="1">
    <source>
        <dbReference type="SAM" id="Coils"/>
    </source>
</evidence>
<dbReference type="InterPro" id="IPR045957">
    <property type="entry name" value="DUF6377"/>
</dbReference>
<reference evidence="5" key="2">
    <citation type="submission" date="2007-04" db="EMBL/GenBank/DDBJ databases">
        <title>Draft genome sequence of Bacteroides ovatus (ATCC 8483).</title>
        <authorList>
            <person name="Sudarsanam P."/>
            <person name="Ley R."/>
            <person name="Guruge J."/>
            <person name="Turnbaugh P.J."/>
            <person name="Mahowald M."/>
            <person name="Liep D."/>
            <person name="Gordon J."/>
        </authorList>
    </citation>
    <scope>NUCLEOTIDE SEQUENCE [LARGE SCALE GENOMIC DNA]</scope>
    <source>
        <strain evidence="5">ATCC 8483 / DSM 1896 / JCM 5824 / BCRC 10623 / CCUG 4943 / NCTC 11153</strain>
    </source>
</reference>
<proteinExistence type="predicted"/>
<feature type="coiled-coil region" evidence="1">
    <location>
        <begin position="375"/>
        <end position="402"/>
    </location>
</feature>
<protein>
    <recommendedName>
        <fullName evidence="3">DUF6377 domain-containing protein</fullName>
    </recommendedName>
</protein>
<keyword evidence="2" id="KW-0472">Membrane</keyword>
<feature type="transmembrane region" description="Helical" evidence="2">
    <location>
        <begin position="349"/>
        <end position="369"/>
    </location>
</feature>
<dbReference type="Pfam" id="PF19904">
    <property type="entry name" value="DUF6377"/>
    <property type="match status" value="1"/>
</dbReference>
<evidence type="ECO:0000313" key="4">
    <source>
        <dbReference type="EMBL" id="EDO09006.1"/>
    </source>
</evidence>